<dbReference type="InterPro" id="IPR050369">
    <property type="entry name" value="RBOH/FRE"/>
</dbReference>
<dbReference type="InterPro" id="IPR017927">
    <property type="entry name" value="FAD-bd_FR_type"/>
</dbReference>
<dbReference type="GO" id="GO:0005886">
    <property type="term" value="C:plasma membrane"/>
    <property type="evidence" value="ECO:0007669"/>
    <property type="project" value="TreeGrafter"/>
</dbReference>
<accession>A0AAV7YDG4</accession>
<keyword evidence="2" id="KW-0812">Transmembrane</keyword>
<feature type="transmembrane region" description="Helical" evidence="2">
    <location>
        <begin position="180"/>
        <end position="199"/>
    </location>
</feature>
<gene>
    <name evidence="4" type="ORF">M0812_26232</name>
</gene>
<dbReference type="Pfam" id="PF08022">
    <property type="entry name" value="FAD_binding_8"/>
    <property type="match status" value="1"/>
</dbReference>
<dbReference type="PANTHER" id="PTHR11972:SF55">
    <property type="entry name" value="FERRIC REDUCTASE"/>
    <property type="match status" value="1"/>
</dbReference>
<organism evidence="4 5">
    <name type="scientific">Anaeramoeba flamelloides</name>
    <dbReference type="NCBI Taxonomy" id="1746091"/>
    <lineage>
        <taxon>Eukaryota</taxon>
        <taxon>Metamonada</taxon>
        <taxon>Anaeramoebidae</taxon>
        <taxon>Anaeramoeba</taxon>
    </lineage>
</organism>
<dbReference type="Gene3D" id="3.40.50.80">
    <property type="entry name" value="Nucleotide-binding domain of ferredoxin-NADP reductase (FNR) module"/>
    <property type="match status" value="1"/>
</dbReference>
<dbReference type="AlphaFoldDB" id="A0AAV7YDG4"/>
<evidence type="ECO:0000313" key="5">
    <source>
        <dbReference type="Proteomes" id="UP001146793"/>
    </source>
</evidence>
<dbReference type="GO" id="GO:0016491">
    <property type="term" value="F:oxidoreductase activity"/>
    <property type="evidence" value="ECO:0007669"/>
    <property type="project" value="UniProtKB-KW"/>
</dbReference>
<feature type="transmembrane region" description="Helical" evidence="2">
    <location>
        <begin position="151"/>
        <end position="168"/>
    </location>
</feature>
<dbReference type="EMBL" id="JANTQA010000063">
    <property type="protein sequence ID" value="KAJ3426664.1"/>
    <property type="molecule type" value="Genomic_DNA"/>
</dbReference>
<protein>
    <submittedName>
        <fullName evidence="4">Nadph oxidase</fullName>
    </submittedName>
</protein>
<keyword evidence="2" id="KW-0472">Membrane</keyword>
<evidence type="ECO:0000259" key="3">
    <source>
        <dbReference type="PROSITE" id="PS51384"/>
    </source>
</evidence>
<dbReference type="PANTHER" id="PTHR11972">
    <property type="entry name" value="NADPH OXIDASE"/>
    <property type="match status" value="1"/>
</dbReference>
<proteinExistence type="predicted"/>
<feature type="transmembrane region" description="Helical" evidence="2">
    <location>
        <begin position="205"/>
        <end position="225"/>
    </location>
</feature>
<sequence length="502" mass="58729">MQKNQISNPYPSHSTKRFQFFHQRYLTNRPKKNSLKTNLDLLLYKIYFWVLIIFSIFTLLTSLHLPFFKIVNRITESLCEVTTLTLFLCVTHYSLHHKFFQISYEHTLWLHKKAGKHTIKLVYINGLFHLLPIMINMLPMVNLSPDQIPTTRNNVSAISAAVIIYVLRRGLKYRKRCYEFFYYSHIAATLIYVPVFALSHPIKPFLFTAAFGFALWLADLLYRIFRYFFYQKGRIVKVISQSSTGKPDSNYRPDSKLLIIEIKNFTYEPMQWVRLCIPSIAKYQMHALTICSPPRLPDAKTGNVQLKILIKTLGDWSREIVETPDSFFLNKKVILEGPHGTSTLSVLDYRYLILIGGGCGVGPVLSLMLSLIDLNKKQFGDNLIKLKFYWVMKEFQNLELFQKEFDQFSRLIKKYQIEVYVTRQKKLELEKDYTIPNYVKFEKPNISKVIQDSAVEAQKHSLKKMAIFSCGPSSMMKEIQNTSIDLSNDKFSIDISREITRF</sequence>
<keyword evidence="2" id="KW-1133">Transmembrane helix</keyword>
<dbReference type="PROSITE" id="PS51384">
    <property type="entry name" value="FAD_FR"/>
    <property type="match status" value="1"/>
</dbReference>
<evidence type="ECO:0000256" key="1">
    <source>
        <dbReference type="ARBA" id="ARBA00023002"/>
    </source>
</evidence>
<feature type="transmembrane region" description="Helical" evidence="2">
    <location>
        <begin position="121"/>
        <end position="139"/>
    </location>
</feature>
<dbReference type="InterPro" id="IPR013121">
    <property type="entry name" value="Fe_red_NAD-bd_6"/>
</dbReference>
<dbReference type="Proteomes" id="UP001146793">
    <property type="component" value="Unassembled WGS sequence"/>
</dbReference>
<dbReference type="CDD" id="cd06186">
    <property type="entry name" value="NOX_Duox_like_FAD_NADP"/>
    <property type="match status" value="1"/>
</dbReference>
<dbReference type="InterPro" id="IPR039261">
    <property type="entry name" value="FNR_nucleotide-bd"/>
</dbReference>
<name>A0AAV7YDG4_9EUKA</name>
<feature type="transmembrane region" description="Helical" evidence="2">
    <location>
        <begin position="351"/>
        <end position="372"/>
    </location>
</feature>
<reference evidence="4" key="1">
    <citation type="submission" date="2022-08" db="EMBL/GenBank/DDBJ databases">
        <title>Novel sulphate-reducing endosymbionts in the free-living metamonad Anaeramoeba.</title>
        <authorList>
            <person name="Jerlstrom-Hultqvist J."/>
            <person name="Cepicka I."/>
            <person name="Gallot-Lavallee L."/>
            <person name="Salas-Leiva D."/>
            <person name="Curtis B.A."/>
            <person name="Zahonova K."/>
            <person name="Pipaliya S."/>
            <person name="Dacks J."/>
            <person name="Roger A.J."/>
        </authorList>
    </citation>
    <scope>NUCLEOTIDE SEQUENCE</scope>
    <source>
        <strain evidence="4">Busselton2</strain>
    </source>
</reference>
<evidence type="ECO:0000313" key="4">
    <source>
        <dbReference type="EMBL" id="KAJ3426664.1"/>
    </source>
</evidence>
<keyword evidence="1" id="KW-0560">Oxidoreductase</keyword>
<dbReference type="SUPFAM" id="SSF52343">
    <property type="entry name" value="Ferredoxin reductase-like, C-terminal NADP-linked domain"/>
    <property type="match status" value="1"/>
</dbReference>
<dbReference type="Pfam" id="PF08030">
    <property type="entry name" value="NAD_binding_6"/>
    <property type="match status" value="1"/>
</dbReference>
<dbReference type="InterPro" id="IPR013112">
    <property type="entry name" value="FAD-bd_8"/>
</dbReference>
<feature type="domain" description="FAD-binding FR-type" evidence="3">
    <location>
        <begin position="228"/>
        <end position="345"/>
    </location>
</feature>
<feature type="transmembrane region" description="Helical" evidence="2">
    <location>
        <begin position="46"/>
        <end position="68"/>
    </location>
</feature>
<comment type="caution">
    <text evidence="4">The sequence shown here is derived from an EMBL/GenBank/DDBJ whole genome shotgun (WGS) entry which is preliminary data.</text>
</comment>
<evidence type="ECO:0000256" key="2">
    <source>
        <dbReference type="SAM" id="Phobius"/>
    </source>
</evidence>